<dbReference type="EMBL" id="CDNY01000003">
    <property type="protein sequence ID" value="CEO33392.1"/>
    <property type="molecule type" value="Genomic_DNA"/>
</dbReference>
<comment type="caution">
    <text evidence="1">The sequence shown here is derived from an EMBL/GenBank/DDBJ whole genome shotgun (WGS) entry which is preliminary data.</text>
</comment>
<name>A0A9P1PAI5_PARSO</name>
<dbReference type="RefSeq" id="WP_261292089.1">
    <property type="nucleotide sequence ID" value="NZ_CDNY01000003.1"/>
</dbReference>
<protein>
    <submittedName>
        <fullName evidence="1">Uncharacterized protein</fullName>
    </submittedName>
</protein>
<gene>
    <name evidence="1" type="ORF">UMC4404_13721</name>
</gene>
<proteinExistence type="predicted"/>
<sequence>MYKVQSKFKVSNIIRDHEHIMVRVVGDESQLIDGVEVIEESPNLEDLFLYYFDSDKGL</sequence>
<dbReference type="AlphaFoldDB" id="A0A9P1PAI5"/>
<dbReference type="Proteomes" id="UP000049685">
    <property type="component" value="Unassembled WGS sequence"/>
</dbReference>
<evidence type="ECO:0000313" key="1">
    <source>
        <dbReference type="EMBL" id="CEO33392.1"/>
    </source>
</evidence>
<accession>A0A9P1PAI5</accession>
<organism evidence="1 2">
    <name type="scientific">Paraclostridium sordellii</name>
    <name type="common">Clostridium sordellii</name>
    <dbReference type="NCBI Taxonomy" id="1505"/>
    <lineage>
        <taxon>Bacteria</taxon>
        <taxon>Bacillati</taxon>
        <taxon>Bacillota</taxon>
        <taxon>Clostridia</taxon>
        <taxon>Peptostreptococcales</taxon>
        <taxon>Peptostreptococcaceae</taxon>
        <taxon>Paraclostridium</taxon>
    </lineage>
</organism>
<reference evidence="2" key="1">
    <citation type="submission" date="2015-01" db="EMBL/GenBank/DDBJ databases">
        <authorList>
            <person name="Aslett A.Martin."/>
            <person name="De Silva Nishadi"/>
        </authorList>
    </citation>
    <scope>NUCLEOTIDE SEQUENCE [LARGE SCALE GENOMIC DNA]</scope>
    <source>
        <strain evidence="2">UMC4404</strain>
    </source>
</reference>
<evidence type="ECO:0000313" key="2">
    <source>
        <dbReference type="Proteomes" id="UP000049685"/>
    </source>
</evidence>